<protein>
    <submittedName>
        <fullName evidence="1">Uncharacterized protein</fullName>
    </submittedName>
</protein>
<accession>A0ACC1BLT2</accession>
<proteinExistence type="predicted"/>
<comment type="caution">
    <text evidence="1">The sequence shown here is derived from an EMBL/GenBank/DDBJ whole genome shotgun (WGS) entry which is preliminary data.</text>
</comment>
<organism evidence="1 2">
    <name type="scientific">Pistacia atlantica</name>
    <dbReference type="NCBI Taxonomy" id="434234"/>
    <lineage>
        <taxon>Eukaryota</taxon>
        <taxon>Viridiplantae</taxon>
        <taxon>Streptophyta</taxon>
        <taxon>Embryophyta</taxon>
        <taxon>Tracheophyta</taxon>
        <taxon>Spermatophyta</taxon>
        <taxon>Magnoliopsida</taxon>
        <taxon>eudicotyledons</taxon>
        <taxon>Gunneridae</taxon>
        <taxon>Pentapetalae</taxon>
        <taxon>rosids</taxon>
        <taxon>malvids</taxon>
        <taxon>Sapindales</taxon>
        <taxon>Anacardiaceae</taxon>
        <taxon>Pistacia</taxon>
    </lineage>
</organism>
<evidence type="ECO:0000313" key="1">
    <source>
        <dbReference type="EMBL" id="KAJ0099818.1"/>
    </source>
</evidence>
<dbReference type="Proteomes" id="UP001164250">
    <property type="component" value="Chromosome 4"/>
</dbReference>
<sequence>MLTIDRALADSRKSVASSSSHQPLFVSSAEKIAHIDDLLIELLAYLSVKSLFKFKTVSKQWLPLISNPDFCLRRNLVTRPVSAIIVLSKYRPGRKRDRRKVTKHGSTKYELINLNSDPSLGVFKNLTFSLGTVILHSCNGLLLCGNVDWRKPMHQCFIFNPITKQRTKLPHIMGSPPDDYGGRLSNEIYSSETNGPWRLSGGTVRALSYMKFKEGVFWNGALHWFTCLVACLYFTVDEETIHELPMPPLPKGTFLRKCYYFGESRGHLHLIEVYNPCTIFNVYEMPRDYSGWFAKYHVDLGEVVNAYPEMAKVFLISMQYYVL</sequence>
<reference evidence="2" key="1">
    <citation type="journal article" date="2023" name="G3 (Bethesda)">
        <title>Genome assembly and association tests identify interacting loci associated with vigor, precocity, and sex in interspecific pistachio rootstocks.</title>
        <authorList>
            <person name="Palmer W."/>
            <person name="Jacygrad E."/>
            <person name="Sagayaradj S."/>
            <person name="Cavanaugh K."/>
            <person name="Han R."/>
            <person name="Bertier L."/>
            <person name="Beede B."/>
            <person name="Kafkas S."/>
            <person name="Golino D."/>
            <person name="Preece J."/>
            <person name="Michelmore R."/>
        </authorList>
    </citation>
    <scope>NUCLEOTIDE SEQUENCE [LARGE SCALE GENOMIC DNA]</scope>
</reference>
<name>A0ACC1BLT2_9ROSI</name>
<evidence type="ECO:0000313" key="2">
    <source>
        <dbReference type="Proteomes" id="UP001164250"/>
    </source>
</evidence>
<keyword evidence="2" id="KW-1185">Reference proteome</keyword>
<gene>
    <name evidence="1" type="ORF">Patl1_20698</name>
</gene>
<dbReference type="EMBL" id="CM047900">
    <property type="protein sequence ID" value="KAJ0099818.1"/>
    <property type="molecule type" value="Genomic_DNA"/>
</dbReference>